<sequence length="192" mass="22373">MPDKFQNKYRIPSARLQNWDYGWNAPYFVTICTKDREHYFGEILDGEMQLSEIGQLVNQEWIKTPQIRPDMHLVLDTFVIMPNHFHAIIHIGENEFNTVMVNGNGGGNGRDAMHRVSTVGNKNTFAPQSKNLPSIIRGFKSAVTCAARKINPDFAWQSRYHDHIIRNDISFNRIAEYIQHNPFKWTDDKFYS</sequence>
<reference evidence="2 3" key="1">
    <citation type="submission" date="2019-09" db="EMBL/GenBank/DDBJ databases">
        <title>Genome sequence of Adhaeribacter sp. M2.</title>
        <authorList>
            <person name="Srinivasan S."/>
        </authorList>
    </citation>
    <scope>NUCLEOTIDE SEQUENCE [LARGE SCALE GENOMIC DNA]</scope>
    <source>
        <strain evidence="2 3">M2</strain>
    </source>
</reference>
<dbReference type="EMBL" id="VTWT01000004">
    <property type="protein sequence ID" value="KAA9339055.1"/>
    <property type="molecule type" value="Genomic_DNA"/>
</dbReference>
<dbReference type="GO" id="GO:0004803">
    <property type="term" value="F:transposase activity"/>
    <property type="evidence" value="ECO:0007669"/>
    <property type="project" value="InterPro"/>
</dbReference>
<comment type="caution">
    <text evidence="2">The sequence shown here is derived from an EMBL/GenBank/DDBJ whole genome shotgun (WGS) entry which is preliminary data.</text>
</comment>
<proteinExistence type="predicted"/>
<protein>
    <recommendedName>
        <fullName evidence="1">Transposase IS200-like domain-containing protein</fullName>
    </recommendedName>
</protein>
<dbReference type="GO" id="GO:0043565">
    <property type="term" value="F:sequence-specific DNA binding"/>
    <property type="evidence" value="ECO:0007669"/>
    <property type="project" value="TreeGrafter"/>
</dbReference>
<evidence type="ECO:0000313" key="3">
    <source>
        <dbReference type="Proteomes" id="UP000326570"/>
    </source>
</evidence>
<dbReference type="InterPro" id="IPR036515">
    <property type="entry name" value="Transposase_17_sf"/>
</dbReference>
<dbReference type="InterPro" id="IPR052715">
    <property type="entry name" value="RAYT_transposase"/>
</dbReference>
<name>A0A5N1IX22_9BACT</name>
<feature type="domain" description="Transposase IS200-like" evidence="1">
    <location>
        <begin position="22"/>
        <end position="181"/>
    </location>
</feature>
<dbReference type="PANTHER" id="PTHR36966:SF1">
    <property type="entry name" value="REP-ASSOCIATED TYROSINE TRANSPOSASE"/>
    <property type="match status" value="1"/>
</dbReference>
<dbReference type="SUPFAM" id="SSF143422">
    <property type="entry name" value="Transposase IS200-like"/>
    <property type="match status" value="1"/>
</dbReference>
<gene>
    <name evidence="2" type="ORF">F0P94_09045</name>
</gene>
<evidence type="ECO:0000313" key="2">
    <source>
        <dbReference type="EMBL" id="KAA9339055.1"/>
    </source>
</evidence>
<dbReference type="Gene3D" id="3.30.70.1290">
    <property type="entry name" value="Transposase IS200-like"/>
    <property type="match status" value="1"/>
</dbReference>
<dbReference type="SMART" id="SM01321">
    <property type="entry name" value="Y1_Tnp"/>
    <property type="match status" value="1"/>
</dbReference>
<accession>A0A5N1IX22</accession>
<organism evidence="2 3">
    <name type="scientific">Adhaeribacter soli</name>
    <dbReference type="NCBI Taxonomy" id="2607655"/>
    <lineage>
        <taxon>Bacteria</taxon>
        <taxon>Pseudomonadati</taxon>
        <taxon>Bacteroidota</taxon>
        <taxon>Cytophagia</taxon>
        <taxon>Cytophagales</taxon>
        <taxon>Hymenobacteraceae</taxon>
        <taxon>Adhaeribacter</taxon>
    </lineage>
</organism>
<dbReference type="AlphaFoldDB" id="A0A5N1IX22"/>
<dbReference type="Proteomes" id="UP000326570">
    <property type="component" value="Unassembled WGS sequence"/>
</dbReference>
<evidence type="ECO:0000259" key="1">
    <source>
        <dbReference type="SMART" id="SM01321"/>
    </source>
</evidence>
<dbReference type="InterPro" id="IPR002686">
    <property type="entry name" value="Transposase_17"/>
</dbReference>
<keyword evidence="3" id="KW-1185">Reference proteome</keyword>
<dbReference type="GO" id="GO:0006313">
    <property type="term" value="P:DNA transposition"/>
    <property type="evidence" value="ECO:0007669"/>
    <property type="project" value="InterPro"/>
</dbReference>
<dbReference type="PANTHER" id="PTHR36966">
    <property type="entry name" value="REP-ASSOCIATED TYROSINE TRANSPOSASE"/>
    <property type="match status" value="1"/>
</dbReference>